<dbReference type="PIRSF" id="PIRSF037489">
    <property type="entry name" value="UCP037489_NIF3_YqfO"/>
    <property type="match status" value="1"/>
</dbReference>
<gene>
    <name evidence="4" type="ORF">QJ048_20810</name>
</gene>
<dbReference type="Proteomes" id="UP001226434">
    <property type="component" value="Unassembled WGS sequence"/>
</dbReference>
<evidence type="ECO:0000256" key="2">
    <source>
        <dbReference type="ARBA" id="ARBA00022723"/>
    </source>
</evidence>
<dbReference type="InterPro" id="IPR036069">
    <property type="entry name" value="DUF34/NIF3_sf"/>
</dbReference>
<comment type="caution">
    <text evidence="4">The sequence shown here is derived from an EMBL/GenBank/DDBJ whole genome shotgun (WGS) entry which is preliminary data.</text>
</comment>
<proteinExistence type="inferred from homology"/>
<dbReference type="Gene3D" id="3.30.70.120">
    <property type="match status" value="1"/>
</dbReference>
<protein>
    <recommendedName>
        <fullName evidence="3">GTP cyclohydrolase 1 type 2 homolog</fullName>
    </recommendedName>
</protein>
<dbReference type="InterPro" id="IPR017221">
    <property type="entry name" value="DUF34/NIF3_bac"/>
</dbReference>
<dbReference type="NCBIfam" id="TIGR00486">
    <property type="entry name" value="YbgI_SA1388"/>
    <property type="match status" value="1"/>
</dbReference>
<evidence type="ECO:0000256" key="1">
    <source>
        <dbReference type="ARBA" id="ARBA00006964"/>
    </source>
</evidence>
<evidence type="ECO:0000313" key="4">
    <source>
        <dbReference type="EMBL" id="MDI3322243.1"/>
    </source>
</evidence>
<sequence>MKIADILAALEQKADPFYQESYDNAGLITGSAGWECTGVLITLDATEAIVNEAIERKVNLIVAHHPIVFGGLKKINGKNYVEKTVIAAIKNDIAIYAIHTNLDNVEDGVNGKIAEMLGLTNVAILLPKQNTLKKLYTFVPTAQAEDVRNAIFKAGGGYIGNYSECSYSIEGNGTFRAQEGTAPFVGKIGERHTEPELKLEVIFPAYLENAIVKAMKMAHPYEEVAYDVVSLANPNMQIGSGIIGELPESLEESAFLGHIRSVFKVPVVKHTKLTGRKVKKVAVCGGAGSFLINKALAAGADFYITADVKYHEFFDANDRMVLADVGHFESEQYTIDLLYIILQQNFPNFAVLKTNLSTNPVHYFF</sequence>
<dbReference type="InterPro" id="IPR002678">
    <property type="entry name" value="DUF34/NIF3"/>
</dbReference>
<dbReference type="RefSeq" id="WP_282336361.1">
    <property type="nucleotide sequence ID" value="NZ_JASBRG010000007.1"/>
</dbReference>
<reference evidence="4 5" key="1">
    <citation type="submission" date="2023-05" db="EMBL/GenBank/DDBJ databases">
        <title>Genome sequence of Pinibacter sp. MAH-24.</title>
        <authorList>
            <person name="Huq M.A."/>
        </authorList>
    </citation>
    <scope>NUCLEOTIDE SEQUENCE [LARGE SCALE GENOMIC DNA]</scope>
    <source>
        <strain evidence="4 5">MAH-24</strain>
    </source>
</reference>
<comment type="similarity">
    <text evidence="1 3">Belongs to the GTP cyclohydrolase I type 2/NIF3 family.</text>
</comment>
<keyword evidence="5" id="KW-1185">Reference proteome</keyword>
<dbReference type="EMBL" id="JASBRG010000007">
    <property type="protein sequence ID" value="MDI3322243.1"/>
    <property type="molecule type" value="Genomic_DNA"/>
</dbReference>
<dbReference type="Pfam" id="PF01784">
    <property type="entry name" value="DUF34_NIF3"/>
    <property type="match status" value="1"/>
</dbReference>
<organism evidence="4 5">
    <name type="scientific">Pinibacter soli</name>
    <dbReference type="NCBI Taxonomy" id="3044211"/>
    <lineage>
        <taxon>Bacteria</taxon>
        <taxon>Pseudomonadati</taxon>
        <taxon>Bacteroidota</taxon>
        <taxon>Chitinophagia</taxon>
        <taxon>Chitinophagales</taxon>
        <taxon>Chitinophagaceae</taxon>
        <taxon>Pinibacter</taxon>
    </lineage>
</organism>
<evidence type="ECO:0000313" key="5">
    <source>
        <dbReference type="Proteomes" id="UP001226434"/>
    </source>
</evidence>
<dbReference type="SUPFAM" id="SSF102705">
    <property type="entry name" value="NIF3 (NGG1p interacting factor 3)-like"/>
    <property type="match status" value="1"/>
</dbReference>
<dbReference type="Gene3D" id="3.40.1390.30">
    <property type="entry name" value="NIF3 (NGG1p interacting factor 3)-like"/>
    <property type="match status" value="1"/>
</dbReference>
<evidence type="ECO:0000256" key="3">
    <source>
        <dbReference type="PIRNR" id="PIRNR037489"/>
    </source>
</evidence>
<accession>A0ABT6RI90</accession>
<dbReference type="PANTHER" id="PTHR13799:SF14">
    <property type="entry name" value="GTP CYCLOHYDROLASE 1 TYPE 2 HOMOLOG"/>
    <property type="match status" value="1"/>
</dbReference>
<dbReference type="PANTHER" id="PTHR13799">
    <property type="entry name" value="NGG1 INTERACTING FACTOR 3"/>
    <property type="match status" value="1"/>
</dbReference>
<keyword evidence="2 3" id="KW-0479">Metal-binding</keyword>
<name>A0ABT6RI90_9BACT</name>
<dbReference type="InterPro" id="IPR015867">
    <property type="entry name" value="N-reg_PII/ATP_PRibTrfase_C"/>
</dbReference>